<feature type="region of interest" description="Disordered" evidence="1">
    <location>
        <begin position="1"/>
        <end position="32"/>
    </location>
</feature>
<dbReference type="OrthoDB" id="10491119at2759"/>
<reference evidence="3" key="1">
    <citation type="journal article" date="2002" name="Science">
        <title>The draft genome of Ciona intestinalis: insights into chordate and vertebrate origins.</title>
        <authorList>
            <person name="Dehal P."/>
            <person name="Satou Y."/>
            <person name="Campbell R.K."/>
            <person name="Chapman J."/>
            <person name="Degnan B."/>
            <person name="De Tomaso A."/>
            <person name="Davidson B."/>
            <person name="Di Gregorio A."/>
            <person name="Gelpke M."/>
            <person name="Goodstein D.M."/>
            <person name="Harafuji N."/>
            <person name="Hastings K.E."/>
            <person name="Ho I."/>
            <person name="Hotta K."/>
            <person name="Huang W."/>
            <person name="Kawashima T."/>
            <person name="Lemaire P."/>
            <person name="Martinez D."/>
            <person name="Meinertzhagen I.A."/>
            <person name="Necula S."/>
            <person name="Nonaka M."/>
            <person name="Putnam N."/>
            <person name="Rash S."/>
            <person name="Saiga H."/>
            <person name="Satake M."/>
            <person name="Terry A."/>
            <person name="Yamada L."/>
            <person name="Wang H.G."/>
            <person name="Awazu S."/>
            <person name="Azumi K."/>
            <person name="Boore J."/>
            <person name="Branno M."/>
            <person name="Chin-Bow S."/>
            <person name="DeSantis R."/>
            <person name="Doyle S."/>
            <person name="Francino P."/>
            <person name="Keys D.N."/>
            <person name="Haga S."/>
            <person name="Hayashi H."/>
            <person name="Hino K."/>
            <person name="Imai K.S."/>
            <person name="Inaba K."/>
            <person name="Kano S."/>
            <person name="Kobayashi K."/>
            <person name="Kobayashi M."/>
            <person name="Lee B.I."/>
            <person name="Makabe K.W."/>
            <person name="Manohar C."/>
            <person name="Matassi G."/>
            <person name="Medina M."/>
            <person name="Mochizuki Y."/>
            <person name="Mount S."/>
            <person name="Morishita T."/>
            <person name="Miura S."/>
            <person name="Nakayama A."/>
            <person name="Nishizaka S."/>
            <person name="Nomoto H."/>
            <person name="Ohta F."/>
            <person name="Oishi K."/>
            <person name="Rigoutsos I."/>
            <person name="Sano M."/>
            <person name="Sasaki A."/>
            <person name="Sasakura Y."/>
            <person name="Shoguchi E."/>
            <person name="Shin-i T."/>
            <person name="Spagnuolo A."/>
            <person name="Stainier D."/>
            <person name="Suzuki M.M."/>
            <person name="Tassy O."/>
            <person name="Takatori N."/>
            <person name="Tokuoka M."/>
            <person name="Yagi K."/>
            <person name="Yoshizaki F."/>
            <person name="Wada S."/>
            <person name="Zhang C."/>
            <person name="Hyatt P.D."/>
            <person name="Larimer F."/>
            <person name="Detter C."/>
            <person name="Doggett N."/>
            <person name="Glavina T."/>
            <person name="Hawkins T."/>
            <person name="Richardson P."/>
            <person name="Lucas S."/>
            <person name="Kohara Y."/>
            <person name="Levine M."/>
            <person name="Satoh N."/>
            <person name="Rokhsar D.S."/>
        </authorList>
    </citation>
    <scope>NUCLEOTIDE SEQUENCE [LARGE SCALE GENOMIC DNA]</scope>
</reference>
<feature type="compositionally biased region" description="Polar residues" evidence="1">
    <location>
        <begin position="1"/>
        <end position="11"/>
    </location>
</feature>
<evidence type="ECO:0000313" key="2">
    <source>
        <dbReference type="Ensembl" id="ENSCINP00000025212.2"/>
    </source>
</evidence>
<dbReference type="RefSeq" id="XP_026694181.1">
    <property type="nucleotide sequence ID" value="XM_026838380.1"/>
</dbReference>
<dbReference type="KEGG" id="cin:100183560"/>
<dbReference type="GeneID" id="100183560"/>
<evidence type="ECO:0000256" key="1">
    <source>
        <dbReference type="SAM" id="MobiDB-lite"/>
    </source>
</evidence>
<reference evidence="2" key="2">
    <citation type="journal article" date="2008" name="Genome Biol.">
        <title>Improved genome assembly and evidence-based global gene model set for the chordate Ciona intestinalis: new insight into intron and operon populations.</title>
        <authorList>
            <person name="Satou Y."/>
            <person name="Mineta K."/>
            <person name="Ogasawara M."/>
            <person name="Sasakura Y."/>
            <person name="Shoguchi E."/>
            <person name="Ueno K."/>
            <person name="Yamada L."/>
            <person name="Matsumoto J."/>
            <person name="Wasserscheid J."/>
            <person name="Dewar K."/>
            <person name="Wiley G.B."/>
            <person name="Macmil S.L."/>
            <person name="Roe B.A."/>
            <person name="Zeller R.W."/>
            <person name="Hastings K.E."/>
            <person name="Lemaire P."/>
            <person name="Lindquist E."/>
            <person name="Endo T."/>
            <person name="Hotta K."/>
            <person name="Inaba K."/>
        </authorList>
    </citation>
    <scope>NUCLEOTIDE SEQUENCE [LARGE SCALE GENOMIC DNA]</scope>
    <source>
        <strain evidence="2">wild type</strain>
    </source>
</reference>
<evidence type="ECO:0000313" key="3">
    <source>
        <dbReference type="Proteomes" id="UP000008144"/>
    </source>
</evidence>
<reference evidence="2" key="3">
    <citation type="submission" date="2025-08" db="UniProtKB">
        <authorList>
            <consortium name="Ensembl"/>
        </authorList>
    </citation>
    <scope>IDENTIFICATION</scope>
</reference>
<gene>
    <name evidence="2" type="primary">LOC100183560</name>
</gene>
<accession>A0A1W2WK38</accession>
<reference evidence="2" key="4">
    <citation type="submission" date="2025-09" db="UniProtKB">
        <authorList>
            <consortium name="Ensembl"/>
        </authorList>
    </citation>
    <scope>IDENTIFICATION</scope>
</reference>
<dbReference type="EMBL" id="EAAA01000051">
    <property type="status" value="NOT_ANNOTATED_CDS"/>
    <property type="molecule type" value="Genomic_DNA"/>
</dbReference>
<name>F6QRA5_CIOIN</name>
<dbReference type="Ensembl" id="ENSCINT00000025458.2">
    <property type="protein sequence ID" value="ENSCINP00000025212.2"/>
    <property type="gene ID" value="ENSCING00000013818.2"/>
</dbReference>
<proteinExistence type="predicted"/>
<accession>F6QRA5</accession>
<dbReference type="AlphaFoldDB" id="F6QRA5"/>
<dbReference type="HOGENOM" id="CLU_1602104_0_0_1"/>
<dbReference type="EMBL" id="EAAA01000050">
    <property type="status" value="NOT_ANNOTATED_CDS"/>
    <property type="molecule type" value="Genomic_DNA"/>
</dbReference>
<sequence>MGDPLPNQSQTRAHKKNIGAVQALGKSVEQMRKDKKKSLQTIDQEVLDAHKFLEQVKTHTGYSVSFQDVFPAYEKQGVKNNLDIGAEKYRPTKSSLMRSEVKLRKAISEANFRMRSAEFFRKWDDVFQIDLALDDWFAKQQLEEENDVSDDDGGLWVIPVGSPAKM</sequence>
<dbReference type="InParanoid" id="F6QRA5"/>
<dbReference type="Proteomes" id="UP000008144">
    <property type="component" value="Chromosome 1"/>
</dbReference>
<keyword evidence="3" id="KW-1185">Reference proteome</keyword>
<protein>
    <submittedName>
        <fullName evidence="2">Uncharacterized LOC100183560</fullName>
    </submittedName>
</protein>
<organism evidence="2 3">
    <name type="scientific">Ciona intestinalis</name>
    <name type="common">Transparent sea squirt</name>
    <name type="synonym">Ascidia intestinalis</name>
    <dbReference type="NCBI Taxonomy" id="7719"/>
    <lineage>
        <taxon>Eukaryota</taxon>
        <taxon>Metazoa</taxon>
        <taxon>Chordata</taxon>
        <taxon>Tunicata</taxon>
        <taxon>Ascidiacea</taxon>
        <taxon>Phlebobranchia</taxon>
        <taxon>Cionidae</taxon>
        <taxon>Ciona</taxon>
    </lineage>
</organism>